<organism evidence="2 3">
    <name type="scientific">Brassica oleracea var. oleracea</name>
    <dbReference type="NCBI Taxonomy" id="109376"/>
    <lineage>
        <taxon>Eukaryota</taxon>
        <taxon>Viridiplantae</taxon>
        <taxon>Streptophyta</taxon>
        <taxon>Embryophyta</taxon>
        <taxon>Tracheophyta</taxon>
        <taxon>Spermatophyta</taxon>
        <taxon>Magnoliopsida</taxon>
        <taxon>eudicotyledons</taxon>
        <taxon>Gunneridae</taxon>
        <taxon>Pentapetalae</taxon>
        <taxon>rosids</taxon>
        <taxon>malvids</taxon>
        <taxon>Brassicales</taxon>
        <taxon>Brassicaceae</taxon>
        <taxon>Brassiceae</taxon>
        <taxon>Brassica</taxon>
    </lineage>
</organism>
<reference evidence="2" key="2">
    <citation type="submission" date="2015-03" db="UniProtKB">
        <authorList>
            <consortium name="EnsemblPlants"/>
        </authorList>
    </citation>
    <scope>IDENTIFICATION</scope>
</reference>
<dbReference type="AlphaFoldDB" id="A0A0D3ATZ9"/>
<reference evidence="2 3" key="1">
    <citation type="journal article" date="2014" name="Genome Biol.">
        <title>Transcriptome and methylome profiling reveals relics of genome dominance in the mesopolyploid Brassica oleracea.</title>
        <authorList>
            <person name="Parkin I.A."/>
            <person name="Koh C."/>
            <person name="Tang H."/>
            <person name="Robinson S.J."/>
            <person name="Kagale S."/>
            <person name="Clarke W.E."/>
            <person name="Town C.D."/>
            <person name="Nixon J."/>
            <person name="Krishnakumar V."/>
            <person name="Bidwell S.L."/>
            <person name="Denoeud F."/>
            <person name="Belcram H."/>
            <person name="Links M.G."/>
            <person name="Just J."/>
            <person name="Clarke C."/>
            <person name="Bender T."/>
            <person name="Huebert T."/>
            <person name="Mason A.S."/>
            <person name="Pires J.C."/>
            <person name="Barker G."/>
            <person name="Moore J."/>
            <person name="Walley P.G."/>
            <person name="Manoli S."/>
            <person name="Batley J."/>
            <person name="Edwards D."/>
            <person name="Nelson M.N."/>
            <person name="Wang X."/>
            <person name="Paterson A.H."/>
            <person name="King G."/>
            <person name="Bancroft I."/>
            <person name="Chalhoub B."/>
            <person name="Sharpe A.G."/>
        </authorList>
    </citation>
    <scope>NUCLEOTIDE SEQUENCE</scope>
    <source>
        <strain evidence="2 3">cv. TO1000</strain>
    </source>
</reference>
<accession>A0A0D3ATZ9</accession>
<proteinExistence type="predicted"/>
<dbReference type="STRING" id="109376.A0A0D3ATZ9"/>
<evidence type="ECO:0000313" key="2">
    <source>
        <dbReference type="EnsemblPlants" id="Bo2g121080.1"/>
    </source>
</evidence>
<dbReference type="EnsemblPlants" id="Bo2g121080.1">
    <property type="protein sequence ID" value="Bo2g121080.1"/>
    <property type="gene ID" value="Bo2g121080"/>
</dbReference>
<evidence type="ECO:0000256" key="1">
    <source>
        <dbReference type="SAM" id="MobiDB-lite"/>
    </source>
</evidence>
<feature type="region of interest" description="Disordered" evidence="1">
    <location>
        <begin position="1"/>
        <end position="25"/>
    </location>
</feature>
<evidence type="ECO:0000313" key="3">
    <source>
        <dbReference type="Proteomes" id="UP000032141"/>
    </source>
</evidence>
<protein>
    <submittedName>
        <fullName evidence="2">Uncharacterized protein</fullName>
    </submittedName>
</protein>
<feature type="compositionally biased region" description="Polar residues" evidence="1">
    <location>
        <begin position="9"/>
        <end position="19"/>
    </location>
</feature>
<dbReference type="Gramene" id="Bo2g121080.1">
    <property type="protein sequence ID" value="Bo2g121080.1"/>
    <property type="gene ID" value="Bo2g121080"/>
</dbReference>
<name>A0A0D3ATZ9_BRAOL</name>
<sequence>MGHHHHNHITSSKNKSSTAPELPFEPVCDNANGNSWIYDANQVRYDQSSGLSKSTDLVGKHRSLAPPNKPDMNHNRHHHFDQTNDDISLYRQVLEVKNEEDLCYNNGLSGGPSLFHDAIESSRSFLDIRLSRPLTDTNPSFKPCFKALNLKEHQMASMLGQLATSSPQLDEVFGSWSCGRVLGGYQDHPWVRGPCGQGGSDGIHPKGRKGRLVAVYGERVGMVQVVPIRPPSHACSAGSYWLTFLYKYRPLGSRFGTIFSKGKLCPIRVREKRKKKGIGQNPWPYRLMMGTRGKDKDLEKGLTTPERTPKLSGMDRTILPWSRWNSVWAVVGLDQTRTVARQRNHEDLSRGWMCGIWDSIVSMNT</sequence>
<dbReference type="OMA" id="NANGNSW"/>
<dbReference type="Proteomes" id="UP000032141">
    <property type="component" value="Chromosome C2"/>
</dbReference>
<keyword evidence="3" id="KW-1185">Reference proteome</keyword>
<dbReference type="HOGENOM" id="CLU_759427_0_0_1"/>